<dbReference type="GO" id="GO:0032259">
    <property type="term" value="P:methylation"/>
    <property type="evidence" value="ECO:0007669"/>
    <property type="project" value="UniProtKB-KW"/>
</dbReference>
<evidence type="ECO:0000313" key="3">
    <source>
        <dbReference type="Proteomes" id="UP000295680"/>
    </source>
</evidence>
<dbReference type="GO" id="GO:0008168">
    <property type="term" value="F:methyltransferase activity"/>
    <property type="evidence" value="ECO:0007669"/>
    <property type="project" value="UniProtKB-KW"/>
</dbReference>
<dbReference type="AlphaFoldDB" id="A0A4R2JL48"/>
<keyword evidence="2" id="KW-0808">Transferase</keyword>
<protein>
    <submittedName>
        <fullName evidence="2">Demethylmenaquinone methyltransferase/2-methoxy-6-polyprenyl-1,4-benzoquinol methylase</fullName>
    </submittedName>
</protein>
<feature type="domain" description="Methyltransferase" evidence="1">
    <location>
        <begin position="46"/>
        <end position="144"/>
    </location>
</feature>
<keyword evidence="2" id="KW-0489">Methyltransferase</keyword>
<dbReference type="Pfam" id="PF13649">
    <property type="entry name" value="Methyltransf_25"/>
    <property type="match status" value="1"/>
</dbReference>
<dbReference type="InterPro" id="IPR041698">
    <property type="entry name" value="Methyltransf_25"/>
</dbReference>
<reference evidence="2 3" key="1">
    <citation type="submission" date="2019-03" db="EMBL/GenBank/DDBJ databases">
        <title>Genomic Encyclopedia of Type Strains, Phase IV (KMG-IV): sequencing the most valuable type-strain genomes for metagenomic binning, comparative biology and taxonomic classification.</title>
        <authorList>
            <person name="Goeker M."/>
        </authorList>
    </citation>
    <scope>NUCLEOTIDE SEQUENCE [LARGE SCALE GENOMIC DNA]</scope>
    <source>
        <strain evidence="2 3">DSM 45934</strain>
    </source>
</reference>
<proteinExistence type="predicted"/>
<evidence type="ECO:0000313" key="2">
    <source>
        <dbReference type="EMBL" id="TCO59292.1"/>
    </source>
</evidence>
<dbReference type="PANTHER" id="PTHR42912">
    <property type="entry name" value="METHYLTRANSFERASE"/>
    <property type="match status" value="1"/>
</dbReference>
<comment type="caution">
    <text evidence="2">The sequence shown here is derived from an EMBL/GenBank/DDBJ whole genome shotgun (WGS) entry which is preliminary data.</text>
</comment>
<dbReference type="SUPFAM" id="SSF53335">
    <property type="entry name" value="S-adenosyl-L-methionine-dependent methyltransferases"/>
    <property type="match status" value="1"/>
</dbReference>
<dbReference type="NCBIfam" id="NF043040">
    <property type="entry name" value="corrin_prot_MT"/>
    <property type="match status" value="1"/>
</dbReference>
<organism evidence="2 3">
    <name type="scientific">Actinocrispum wychmicini</name>
    <dbReference type="NCBI Taxonomy" id="1213861"/>
    <lineage>
        <taxon>Bacteria</taxon>
        <taxon>Bacillati</taxon>
        <taxon>Actinomycetota</taxon>
        <taxon>Actinomycetes</taxon>
        <taxon>Pseudonocardiales</taxon>
        <taxon>Pseudonocardiaceae</taxon>
        <taxon>Actinocrispum</taxon>
    </lineage>
</organism>
<name>A0A4R2JL48_9PSEU</name>
<keyword evidence="3" id="KW-1185">Reference proteome</keyword>
<dbReference type="InterPro" id="IPR029063">
    <property type="entry name" value="SAM-dependent_MTases_sf"/>
</dbReference>
<dbReference type="OrthoDB" id="9765084at2"/>
<dbReference type="Proteomes" id="UP000295680">
    <property type="component" value="Unassembled WGS sequence"/>
</dbReference>
<dbReference type="RefSeq" id="WP_132117098.1">
    <property type="nucleotide sequence ID" value="NZ_SLWS01000004.1"/>
</dbReference>
<evidence type="ECO:0000259" key="1">
    <source>
        <dbReference type="Pfam" id="PF13649"/>
    </source>
</evidence>
<dbReference type="Gene3D" id="3.40.50.150">
    <property type="entry name" value="Vaccinia Virus protein VP39"/>
    <property type="match status" value="1"/>
</dbReference>
<dbReference type="EMBL" id="SLWS01000004">
    <property type="protein sequence ID" value="TCO59292.1"/>
    <property type="molecule type" value="Genomic_DNA"/>
</dbReference>
<sequence length="226" mass="24694">MSSFVFMKLLETSSTRYDLGMRVLSGGRITQLYRDVTAQVPARGRILEVGCGTGGVTAELVSPSREIVAVDRSPQMLAVAERKLAASITQGRVRLQPVSITGLERVFGAESFDAVVCCLVLSELTETEECYALDVFCGLLRPGGVLVVADEVVPERRLRRWAYRAQRFPMAALTYVLTQTTTHAAHGLEGKVTDRGLQDVAATRSHGQSFQIVQGRKPACRLQPQP</sequence>
<dbReference type="InterPro" id="IPR050508">
    <property type="entry name" value="Methyltransf_Superfamily"/>
</dbReference>
<dbReference type="CDD" id="cd02440">
    <property type="entry name" value="AdoMet_MTases"/>
    <property type="match status" value="1"/>
</dbReference>
<accession>A0A4R2JL48</accession>
<gene>
    <name evidence="2" type="ORF">EV192_104133</name>
</gene>